<proteinExistence type="predicted"/>
<accession>A0ABU9SNZ4</accession>
<reference evidence="2 3" key="1">
    <citation type="submission" date="2024-01" db="EMBL/GenBank/DDBJ databases">
        <title>The diversity of rhizobia nodulating Mimosa spp. in eleven states of Brazil covering several biomes is determined by host plant, location, and edaphic factors.</title>
        <authorList>
            <person name="Rouws L."/>
            <person name="Barauna A."/>
            <person name="Beukes C."/>
            <person name="De Faria S.M."/>
            <person name="Gross E."/>
            <person name="Dos Reis Junior F.B."/>
            <person name="Simon M."/>
            <person name="Maluk M."/>
            <person name="Odee D.W."/>
            <person name="Kenicer G."/>
            <person name="Young J.P.W."/>
            <person name="Reis V.M."/>
            <person name="Zilli J."/>
            <person name="James E.K."/>
        </authorList>
    </citation>
    <scope>NUCLEOTIDE SEQUENCE [LARGE SCALE GENOMIC DNA]</scope>
    <source>
        <strain evidence="2 3">JPY164</strain>
    </source>
</reference>
<dbReference type="InterPro" id="IPR003615">
    <property type="entry name" value="HNH_nuc"/>
</dbReference>
<keyword evidence="2" id="KW-0540">Nuclease</keyword>
<organism evidence="2 3">
    <name type="scientific">Paraburkholderia guartelaensis</name>
    <dbReference type="NCBI Taxonomy" id="2546446"/>
    <lineage>
        <taxon>Bacteria</taxon>
        <taxon>Pseudomonadati</taxon>
        <taxon>Pseudomonadota</taxon>
        <taxon>Betaproteobacteria</taxon>
        <taxon>Burkholderiales</taxon>
        <taxon>Burkholderiaceae</taxon>
        <taxon>Paraburkholderia</taxon>
    </lineage>
</organism>
<sequence>MANTVPPQLFEDGYLAAKEVLAGRATAAAVRARLIEHFGLAARTVDAYWQCHIALIKGTKFRHTLQADGWRFNLAKIAEMGPVALMAALETFMEHIVYLKGKTRGNEPGLHRVHDEFVRAIQTSAVFNVAGTELDGQVAEAMAESAEIRSARLQQAPTKPEQQLVLSRVFRRNPYVIAEVLLRAAGICESCRLPAPFTRADGRPYLEVHHLIRLADGGADTVSNAIAVCPNCHRERHFGAGYSEAGDGILPEDVGVD</sequence>
<dbReference type="GO" id="GO:0004519">
    <property type="term" value="F:endonuclease activity"/>
    <property type="evidence" value="ECO:0007669"/>
    <property type="project" value="UniProtKB-KW"/>
</dbReference>
<keyword evidence="2" id="KW-0255">Endonuclease</keyword>
<comment type="caution">
    <text evidence="2">The sequence shown here is derived from an EMBL/GenBank/DDBJ whole genome shotgun (WGS) entry which is preliminary data.</text>
</comment>
<evidence type="ECO:0000313" key="2">
    <source>
        <dbReference type="EMBL" id="MEM5453073.1"/>
    </source>
</evidence>
<gene>
    <name evidence="2" type="ORF">VSR33_37440</name>
</gene>
<name>A0ABU9SNZ4_9BURK</name>
<feature type="domain" description="HNH nuclease" evidence="1">
    <location>
        <begin position="176"/>
        <end position="234"/>
    </location>
</feature>
<dbReference type="EMBL" id="JAYMRW010000031">
    <property type="protein sequence ID" value="MEM5453073.1"/>
    <property type="molecule type" value="Genomic_DNA"/>
</dbReference>
<dbReference type="CDD" id="cd00085">
    <property type="entry name" value="HNHc"/>
    <property type="match status" value="1"/>
</dbReference>
<dbReference type="Proteomes" id="UP001390669">
    <property type="component" value="Unassembled WGS sequence"/>
</dbReference>
<keyword evidence="3" id="KW-1185">Reference proteome</keyword>
<dbReference type="Pfam" id="PF01844">
    <property type="entry name" value="HNH"/>
    <property type="match status" value="1"/>
</dbReference>
<dbReference type="RefSeq" id="WP_406954379.1">
    <property type="nucleotide sequence ID" value="NZ_JAYMRW010000031.1"/>
</dbReference>
<dbReference type="SMART" id="SM00507">
    <property type="entry name" value="HNHc"/>
    <property type="match status" value="1"/>
</dbReference>
<evidence type="ECO:0000259" key="1">
    <source>
        <dbReference type="SMART" id="SM00507"/>
    </source>
</evidence>
<dbReference type="InterPro" id="IPR002711">
    <property type="entry name" value="HNH"/>
</dbReference>
<evidence type="ECO:0000313" key="3">
    <source>
        <dbReference type="Proteomes" id="UP001390669"/>
    </source>
</evidence>
<protein>
    <submittedName>
        <fullName evidence="2">HNH endonuclease signature motif containing protein</fullName>
    </submittedName>
</protein>
<keyword evidence="2" id="KW-0378">Hydrolase</keyword>
<dbReference type="Gene3D" id="1.10.30.50">
    <property type="match status" value="1"/>
</dbReference>